<organism evidence="1 2">
    <name type="scientific">Portunus trituberculatus</name>
    <name type="common">Swimming crab</name>
    <name type="synonym">Neptunus trituberculatus</name>
    <dbReference type="NCBI Taxonomy" id="210409"/>
    <lineage>
        <taxon>Eukaryota</taxon>
        <taxon>Metazoa</taxon>
        <taxon>Ecdysozoa</taxon>
        <taxon>Arthropoda</taxon>
        <taxon>Crustacea</taxon>
        <taxon>Multicrustacea</taxon>
        <taxon>Malacostraca</taxon>
        <taxon>Eumalacostraca</taxon>
        <taxon>Eucarida</taxon>
        <taxon>Decapoda</taxon>
        <taxon>Pleocyemata</taxon>
        <taxon>Brachyura</taxon>
        <taxon>Eubrachyura</taxon>
        <taxon>Portunoidea</taxon>
        <taxon>Portunidae</taxon>
        <taxon>Portuninae</taxon>
        <taxon>Portunus</taxon>
    </lineage>
</organism>
<name>A0A5B7FAA2_PORTR</name>
<accession>A0A5B7FAA2</accession>
<sequence length="126" mass="13920">MHSKKQCIEFQEVRVLPMRTCVASPPSPSPHLSTCVVLSQTFVPRPSVPLTQSLTHPSPVTPELPHPFPTPSQHNVCLQDVRAPPIGPPQYRLRFSVKQVEFDVGTWRALPPVSGCACWRPGIVVP</sequence>
<evidence type="ECO:0000313" key="1">
    <source>
        <dbReference type="EMBL" id="MPC42179.1"/>
    </source>
</evidence>
<dbReference type="AlphaFoldDB" id="A0A5B7FAA2"/>
<reference evidence="1 2" key="1">
    <citation type="submission" date="2019-05" db="EMBL/GenBank/DDBJ databases">
        <title>Another draft genome of Portunus trituberculatus and its Hox gene families provides insights of decapod evolution.</title>
        <authorList>
            <person name="Jeong J.-H."/>
            <person name="Song I."/>
            <person name="Kim S."/>
            <person name="Choi T."/>
            <person name="Kim D."/>
            <person name="Ryu S."/>
            <person name="Kim W."/>
        </authorList>
    </citation>
    <scope>NUCLEOTIDE SEQUENCE [LARGE SCALE GENOMIC DNA]</scope>
    <source>
        <tissue evidence="1">Muscle</tissue>
    </source>
</reference>
<evidence type="ECO:0000313" key="2">
    <source>
        <dbReference type="Proteomes" id="UP000324222"/>
    </source>
</evidence>
<proteinExistence type="predicted"/>
<keyword evidence="2" id="KW-1185">Reference proteome</keyword>
<dbReference type="Proteomes" id="UP000324222">
    <property type="component" value="Unassembled WGS sequence"/>
</dbReference>
<dbReference type="EMBL" id="VSRR010005337">
    <property type="protein sequence ID" value="MPC42179.1"/>
    <property type="molecule type" value="Genomic_DNA"/>
</dbReference>
<gene>
    <name evidence="1" type="ORF">E2C01_035794</name>
</gene>
<comment type="caution">
    <text evidence="1">The sequence shown here is derived from an EMBL/GenBank/DDBJ whole genome shotgun (WGS) entry which is preliminary data.</text>
</comment>
<protein>
    <submittedName>
        <fullName evidence="1">Uncharacterized protein</fullName>
    </submittedName>
</protein>